<feature type="chain" id="PRO_5036485893" evidence="1">
    <location>
        <begin position="19"/>
        <end position="103"/>
    </location>
</feature>
<evidence type="ECO:0000256" key="1">
    <source>
        <dbReference type="SAM" id="SignalP"/>
    </source>
</evidence>
<gene>
    <name evidence="2" type="ORF">KW868_12010</name>
</gene>
<comment type="caution">
    <text evidence="2">The sequence shown here is derived from an EMBL/GenBank/DDBJ whole genome shotgun (WGS) entry which is preliminary data.</text>
</comment>
<dbReference type="PROSITE" id="PS51257">
    <property type="entry name" value="PROKAR_LIPOPROTEIN"/>
    <property type="match status" value="1"/>
</dbReference>
<evidence type="ECO:0000313" key="3">
    <source>
        <dbReference type="Proteomes" id="UP000887320"/>
    </source>
</evidence>
<accession>A0A8X8GJW6</accession>
<dbReference type="Proteomes" id="UP000887320">
    <property type="component" value="Unassembled WGS sequence"/>
</dbReference>
<proteinExistence type="predicted"/>
<organism evidence="2 3">
    <name type="scientific">Acinetobacter guillouiae</name>
    <name type="common">Acinetobacter genomosp. 11</name>
    <dbReference type="NCBI Taxonomy" id="106649"/>
    <lineage>
        <taxon>Bacteria</taxon>
        <taxon>Pseudomonadati</taxon>
        <taxon>Pseudomonadota</taxon>
        <taxon>Gammaproteobacteria</taxon>
        <taxon>Moraxellales</taxon>
        <taxon>Moraxellaceae</taxon>
        <taxon>Acinetobacter</taxon>
    </lineage>
</organism>
<evidence type="ECO:0000313" key="2">
    <source>
        <dbReference type="EMBL" id="MCF0265177.1"/>
    </source>
</evidence>
<dbReference type="AlphaFoldDB" id="A0A8X8GJW6"/>
<dbReference type="InterPro" id="IPR021719">
    <property type="entry name" value="Prot_inh_I78"/>
</dbReference>
<dbReference type="EMBL" id="JAHWXT010000004">
    <property type="protein sequence ID" value="MCF0265177.1"/>
    <property type="molecule type" value="Genomic_DNA"/>
</dbReference>
<dbReference type="Gene3D" id="3.30.10.10">
    <property type="entry name" value="Trypsin Inhibitor V, subunit A"/>
    <property type="match status" value="1"/>
</dbReference>
<sequence length="103" mass="11058">MKNVAILGLGIMALTVSACSSLQTNATTQDQTAQNTQTTCIAERATQLIGQNDMSEAKIKQLTQASIVRKVEPNQGVTMDYRIERVTVTVDPATKKITQATCG</sequence>
<protein>
    <submittedName>
        <fullName evidence="2">Hemolysin</fullName>
    </submittedName>
</protein>
<feature type="signal peptide" evidence="1">
    <location>
        <begin position="1"/>
        <end position="18"/>
    </location>
</feature>
<dbReference type="RefSeq" id="WP_105713013.1">
    <property type="nucleotide sequence ID" value="NZ_BKPA01000060.1"/>
</dbReference>
<name>A0A8X8GJW6_ACIGI</name>
<keyword evidence="1" id="KW-0732">Signal</keyword>
<dbReference type="Pfam" id="PF11720">
    <property type="entry name" value="Inhibitor_I78"/>
    <property type="match status" value="1"/>
</dbReference>
<reference evidence="2" key="1">
    <citation type="submission" date="2021-07" db="EMBL/GenBank/DDBJ databases">
        <authorList>
            <person name="Fernandez M."/>
            <person name="Pereira P."/>
            <person name="Torres Tejerizo G.A."/>
            <person name="Gonzalez P."/>
            <person name="Agostini E."/>
        </authorList>
    </citation>
    <scope>NUCLEOTIDE SEQUENCE</scope>
    <source>
        <strain evidence="2">SFC 500-1A</strain>
    </source>
</reference>